<comment type="caution">
    <text evidence="2">The sequence shown here is derived from an EMBL/GenBank/DDBJ whole genome shotgun (WGS) entry which is preliminary data.</text>
</comment>
<keyword evidence="3" id="KW-1185">Reference proteome</keyword>
<reference evidence="2 3" key="1">
    <citation type="submission" date="2023-04" db="EMBL/GenBank/DDBJ databases">
        <title>Streptomyces chengmaiensis sp. nov. isolated from the stem of mangrove plant in Hainan.</title>
        <authorList>
            <person name="Huang X."/>
            <person name="Zhou S."/>
            <person name="Chu X."/>
            <person name="Xie Y."/>
            <person name="Lin Y."/>
        </authorList>
    </citation>
    <scope>NUCLEOTIDE SEQUENCE [LARGE SCALE GENOMIC DNA]</scope>
    <source>
        <strain evidence="2 3">HNM0663</strain>
    </source>
</reference>
<gene>
    <name evidence="2" type="ORF">QCN29_34260</name>
</gene>
<dbReference type="InterPro" id="IPR051910">
    <property type="entry name" value="ComF/GntX_DNA_util-trans"/>
</dbReference>
<evidence type="ECO:0000313" key="2">
    <source>
        <dbReference type="EMBL" id="MDH2393740.1"/>
    </source>
</evidence>
<proteinExistence type="inferred from homology"/>
<dbReference type="InterPro" id="IPR000836">
    <property type="entry name" value="PRTase_dom"/>
</dbReference>
<accession>A0ABT6HYP7</accession>
<comment type="similarity">
    <text evidence="1">Belongs to the ComF/GntX family.</text>
</comment>
<sequence>MRPLAENHCTVCSQTLREPGAACWNRICGWTPEKRRFTRVDAVALYAYPLEQTIRKFKYDGVAGWGVIFGRLIVGWLKAHEDEVRDIDLIIGNPTARDRAPLQHVETMMQAAYAEDALGQWPIADPASPVLTKLRETGKSASSAATWQDKMDAAREHVSVLHLRRSVAGKRILLVDDVFTTGAQFHTVGTFLTTQGRAKEVRGLVLGRTPSRS</sequence>
<dbReference type="Proteomes" id="UP001223144">
    <property type="component" value="Unassembled WGS sequence"/>
</dbReference>
<dbReference type="RefSeq" id="WP_279933078.1">
    <property type="nucleotide sequence ID" value="NZ_JARWBG010000081.1"/>
</dbReference>
<dbReference type="CDD" id="cd06223">
    <property type="entry name" value="PRTases_typeI"/>
    <property type="match status" value="1"/>
</dbReference>
<dbReference type="InterPro" id="IPR029057">
    <property type="entry name" value="PRTase-like"/>
</dbReference>
<dbReference type="EMBL" id="JARWBG010000081">
    <property type="protein sequence ID" value="MDH2393740.1"/>
    <property type="molecule type" value="Genomic_DNA"/>
</dbReference>
<organism evidence="2 3">
    <name type="scientific">Streptomyces chengmaiensis</name>
    <dbReference type="NCBI Taxonomy" id="3040919"/>
    <lineage>
        <taxon>Bacteria</taxon>
        <taxon>Bacillati</taxon>
        <taxon>Actinomycetota</taxon>
        <taxon>Actinomycetes</taxon>
        <taxon>Kitasatosporales</taxon>
        <taxon>Streptomycetaceae</taxon>
        <taxon>Streptomyces</taxon>
    </lineage>
</organism>
<name>A0ABT6HYP7_9ACTN</name>
<dbReference type="PANTHER" id="PTHR47505">
    <property type="entry name" value="DNA UTILIZATION PROTEIN YHGH"/>
    <property type="match status" value="1"/>
</dbReference>
<protein>
    <submittedName>
        <fullName evidence="2">ComF family protein</fullName>
    </submittedName>
</protein>
<evidence type="ECO:0000256" key="1">
    <source>
        <dbReference type="ARBA" id="ARBA00008007"/>
    </source>
</evidence>
<dbReference type="PANTHER" id="PTHR47505:SF1">
    <property type="entry name" value="DNA UTILIZATION PROTEIN YHGH"/>
    <property type="match status" value="1"/>
</dbReference>
<evidence type="ECO:0000313" key="3">
    <source>
        <dbReference type="Proteomes" id="UP001223144"/>
    </source>
</evidence>
<dbReference type="Gene3D" id="3.40.50.2020">
    <property type="match status" value="1"/>
</dbReference>
<dbReference type="SUPFAM" id="SSF53271">
    <property type="entry name" value="PRTase-like"/>
    <property type="match status" value="1"/>
</dbReference>